<dbReference type="AlphaFoldDB" id="A0AAI9EDZ6"/>
<dbReference type="PANTHER" id="PTHR33048">
    <property type="entry name" value="PTH11-LIKE INTEGRAL MEMBRANE PROTEIN (AFU_ORTHOLOGUE AFUA_5G11245)"/>
    <property type="match status" value="1"/>
</dbReference>
<evidence type="ECO:0000256" key="2">
    <source>
        <dbReference type="ARBA" id="ARBA00004589"/>
    </source>
</evidence>
<evidence type="ECO:0000256" key="14">
    <source>
        <dbReference type="SAM" id="MobiDB-lite"/>
    </source>
</evidence>
<dbReference type="GO" id="GO:0005576">
    <property type="term" value="C:extracellular region"/>
    <property type="evidence" value="ECO:0007669"/>
    <property type="project" value="UniProtKB-SubCell"/>
</dbReference>
<evidence type="ECO:0000256" key="1">
    <source>
        <dbReference type="ARBA" id="ARBA00004141"/>
    </source>
</evidence>
<feature type="transmembrane region" description="Helical" evidence="15">
    <location>
        <begin position="117"/>
        <end position="135"/>
    </location>
</feature>
<feature type="transmembrane region" description="Helical" evidence="15">
    <location>
        <begin position="155"/>
        <end position="173"/>
    </location>
</feature>
<dbReference type="InterPro" id="IPR049326">
    <property type="entry name" value="Rhodopsin_dom_fungi"/>
</dbReference>
<accession>A0AAI9EDZ6</accession>
<evidence type="ECO:0000256" key="9">
    <source>
        <dbReference type="ARBA" id="ARBA00022989"/>
    </source>
</evidence>
<dbReference type="EMBL" id="CAVMBE010000121">
    <property type="protein sequence ID" value="CAK4034521.1"/>
    <property type="molecule type" value="Genomic_DNA"/>
</dbReference>
<evidence type="ECO:0000256" key="13">
    <source>
        <dbReference type="ARBA" id="ARBA00038359"/>
    </source>
</evidence>
<evidence type="ECO:0000256" key="10">
    <source>
        <dbReference type="ARBA" id="ARBA00023136"/>
    </source>
</evidence>
<keyword evidence="7 15" id="KW-0812">Transmembrane</keyword>
<evidence type="ECO:0000256" key="3">
    <source>
        <dbReference type="ARBA" id="ARBA00004613"/>
    </source>
</evidence>
<keyword evidence="9 15" id="KW-1133">Transmembrane helix</keyword>
<keyword evidence="10 15" id="KW-0472">Membrane</keyword>
<evidence type="ECO:0000259" key="17">
    <source>
        <dbReference type="Pfam" id="PF20684"/>
    </source>
</evidence>
<feature type="transmembrane region" description="Helical" evidence="15">
    <location>
        <begin position="179"/>
        <end position="201"/>
    </location>
</feature>
<evidence type="ECO:0000256" key="6">
    <source>
        <dbReference type="ARBA" id="ARBA00022622"/>
    </source>
</evidence>
<feature type="transmembrane region" description="Helical" evidence="15">
    <location>
        <begin position="253"/>
        <end position="275"/>
    </location>
</feature>
<comment type="subcellular location">
    <subcellularLocation>
        <location evidence="2">Membrane</location>
        <topology evidence="2">Lipid-anchor</topology>
        <topology evidence="2">GPI-anchor</topology>
    </subcellularLocation>
    <subcellularLocation>
        <location evidence="1">Membrane</location>
        <topology evidence="1">Multi-pass membrane protein</topology>
    </subcellularLocation>
    <subcellularLocation>
        <location evidence="3">Secreted</location>
    </subcellularLocation>
</comment>
<dbReference type="InterPro" id="IPR008427">
    <property type="entry name" value="Extracellular_membr_CFEM_dom"/>
</dbReference>
<comment type="caution">
    <text evidence="18">The sequence shown here is derived from an EMBL/GenBank/DDBJ whole genome shotgun (WGS) entry which is preliminary data.</text>
</comment>
<dbReference type="Pfam" id="PF20684">
    <property type="entry name" value="Fung_rhodopsin"/>
    <property type="match status" value="1"/>
</dbReference>
<keyword evidence="6" id="KW-0336">GPI-anchor</keyword>
<comment type="similarity">
    <text evidence="4">Belongs to the RBT5 family.</text>
</comment>
<evidence type="ECO:0000256" key="15">
    <source>
        <dbReference type="SAM" id="Phobius"/>
    </source>
</evidence>
<evidence type="ECO:0000313" key="19">
    <source>
        <dbReference type="Proteomes" id="UP001296104"/>
    </source>
</evidence>
<comment type="similarity">
    <text evidence="13">Belongs to the SAT4 family.</text>
</comment>
<dbReference type="InterPro" id="IPR052337">
    <property type="entry name" value="SAT4-like"/>
</dbReference>
<evidence type="ECO:0000256" key="5">
    <source>
        <dbReference type="ARBA" id="ARBA00022525"/>
    </source>
</evidence>
<keyword evidence="12" id="KW-0449">Lipoprotein</keyword>
<feature type="domain" description="Rhodopsin" evidence="17">
    <location>
        <begin position="177"/>
        <end position="277"/>
    </location>
</feature>
<evidence type="ECO:0008006" key="20">
    <source>
        <dbReference type="Google" id="ProtNLM"/>
    </source>
</evidence>
<proteinExistence type="inferred from homology"/>
<evidence type="ECO:0000256" key="4">
    <source>
        <dbReference type="ARBA" id="ARBA00010031"/>
    </source>
</evidence>
<dbReference type="Pfam" id="PF05730">
    <property type="entry name" value="CFEM"/>
    <property type="match status" value="1"/>
</dbReference>
<keyword evidence="6" id="KW-0325">Glycoprotein</keyword>
<feature type="compositionally biased region" description="Polar residues" evidence="14">
    <location>
        <begin position="293"/>
        <end position="302"/>
    </location>
</feature>
<dbReference type="GO" id="GO:0098552">
    <property type="term" value="C:side of membrane"/>
    <property type="evidence" value="ECO:0007669"/>
    <property type="project" value="UniProtKB-KW"/>
</dbReference>
<organism evidence="18 19">
    <name type="scientific">Lecanosticta acicola</name>
    <dbReference type="NCBI Taxonomy" id="111012"/>
    <lineage>
        <taxon>Eukaryota</taxon>
        <taxon>Fungi</taxon>
        <taxon>Dikarya</taxon>
        <taxon>Ascomycota</taxon>
        <taxon>Pezizomycotina</taxon>
        <taxon>Dothideomycetes</taxon>
        <taxon>Dothideomycetidae</taxon>
        <taxon>Mycosphaerellales</taxon>
        <taxon>Mycosphaerellaceae</taxon>
        <taxon>Lecanosticta</taxon>
    </lineage>
</organism>
<evidence type="ECO:0000256" key="11">
    <source>
        <dbReference type="ARBA" id="ARBA00023157"/>
    </source>
</evidence>
<keyword evidence="19" id="KW-1185">Reference proteome</keyword>
<feature type="transmembrane region" description="Helical" evidence="15">
    <location>
        <begin position="213"/>
        <end position="233"/>
    </location>
</feature>
<evidence type="ECO:0000259" key="16">
    <source>
        <dbReference type="Pfam" id="PF05730"/>
    </source>
</evidence>
<keyword evidence="11" id="KW-1015">Disulfide bond</keyword>
<evidence type="ECO:0000256" key="8">
    <source>
        <dbReference type="ARBA" id="ARBA00022729"/>
    </source>
</evidence>
<name>A0AAI9EDZ6_9PEZI</name>
<gene>
    <name evidence="18" type="ORF">LECACI_7A009679</name>
</gene>
<dbReference type="PANTHER" id="PTHR33048:SF160">
    <property type="entry name" value="SAT4 FAMILY MEMBRANE PROTEIN"/>
    <property type="match status" value="1"/>
</dbReference>
<keyword evidence="5" id="KW-0964">Secreted</keyword>
<reference evidence="18" key="1">
    <citation type="submission" date="2023-11" db="EMBL/GenBank/DDBJ databases">
        <authorList>
            <person name="Alioto T."/>
            <person name="Alioto T."/>
            <person name="Gomez Garrido J."/>
        </authorList>
    </citation>
    <scope>NUCLEOTIDE SEQUENCE</scope>
</reference>
<evidence type="ECO:0000256" key="12">
    <source>
        <dbReference type="ARBA" id="ARBA00023288"/>
    </source>
</evidence>
<dbReference type="Proteomes" id="UP001296104">
    <property type="component" value="Unassembled WGS sequence"/>
</dbReference>
<feature type="transmembrane region" description="Helical" evidence="15">
    <location>
        <begin position="84"/>
        <end position="102"/>
    </location>
</feature>
<evidence type="ECO:0000256" key="7">
    <source>
        <dbReference type="ARBA" id="ARBA00022692"/>
    </source>
</evidence>
<evidence type="ECO:0000313" key="18">
    <source>
        <dbReference type="EMBL" id="CAK4034521.1"/>
    </source>
</evidence>
<protein>
    <recommendedName>
        <fullName evidence="20">Extracellular membrane protein CFEM domain-containing protein</fullName>
    </recommendedName>
</protein>
<sequence>MEQSVRALGQRANGLQTRCVLGNVQFSGCAPTNTTCLCTSAEYADAVRGCLKECTIRETLAALRFQKTTCKAPIRDQGGRTRNVAWALYCVACITVFGRFLFRSTAFLGSGLGPDDLMVGLGLLLVTPLNITMDIMTHHGLGRDVWMVDPDDVTFILRAFWSGEFCYILALAATKMAVVFAMAGTNIGLDILVYILPITALMRIKTMSLRKRIGVGLMFSFGLFVTICSIIRLQYLIAWGRTTNPTWHNNFPALWSMVELNLSVVCACLPSMAGLAQRVYKVATGGSWGPYPTGNSSSSWRTRSGRNRDSGVQLRDIPSPSAVPDEGSDFGNYRVISVKDRVHPKAFEGEITRSEATFS</sequence>
<feature type="domain" description="CFEM" evidence="16">
    <location>
        <begin position="18"/>
        <end position="71"/>
    </location>
</feature>
<feature type="region of interest" description="Disordered" evidence="14">
    <location>
        <begin position="292"/>
        <end position="331"/>
    </location>
</feature>
<keyword evidence="8" id="KW-0732">Signal</keyword>